<evidence type="ECO:0000256" key="5">
    <source>
        <dbReference type="ARBA" id="ARBA00023136"/>
    </source>
</evidence>
<dbReference type="AlphaFoldDB" id="A0A169FJX1"/>
<protein>
    <recommendedName>
        <fullName evidence="7">RDD domain-containing protein</fullName>
    </recommendedName>
</protein>
<feature type="domain" description="RDD" evidence="7">
    <location>
        <begin position="19"/>
        <end position="172"/>
    </location>
</feature>
<dbReference type="Proteomes" id="UP000077856">
    <property type="component" value="Chromosome"/>
</dbReference>
<reference evidence="8 9" key="1">
    <citation type="submission" date="2016-04" db="EMBL/GenBank/DDBJ databases">
        <title>Complete genome sequence of Bacillus oceanisediminis strain 2691.</title>
        <authorList>
            <person name="Jeong H."/>
            <person name="Kim H.J."/>
            <person name="Lee D.-W."/>
        </authorList>
    </citation>
    <scope>NUCLEOTIDE SEQUENCE [LARGE SCALE GENOMIC DNA]</scope>
    <source>
        <strain evidence="8 9">2691</strain>
    </source>
</reference>
<evidence type="ECO:0000313" key="9">
    <source>
        <dbReference type="Proteomes" id="UP000077856"/>
    </source>
</evidence>
<dbReference type="KEGG" id="bon:A361_08630"/>
<comment type="subcellular location">
    <subcellularLocation>
        <location evidence="1">Cell membrane</location>
        <topology evidence="1">Multi-pass membrane protein</topology>
    </subcellularLocation>
</comment>
<name>A0A169FJX1_9BACI</name>
<evidence type="ECO:0000256" key="3">
    <source>
        <dbReference type="ARBA" id="ARBA00022692"/>
    </source>
</evidence>
<dbReference type="InterPro" id="IPR051791">
    <property type="entry name" value="Pra-immunoreactive"/>
</dbReference>
<keyword evidence="2" id="KW-1003">Cell membrane</keyword>
<dbReference type="GO" id="GO:0005886">
    <property type="term" value="C:plasma membrane"/>
    <property type="evidence" value="ECO:0007669"/>
    <property type="project" value="UniProtKB-SubCell"/>
</dbReference>
<evidence type="ECO:0000256" key="4">
    <source>
        <dbReference type="ARBA" id="ARBA00022989"/>
    </source>
</evidence>
<feature type="transmembrane region" description="Helical" evidence="6">
    <location>
        <begin position="77"/>
        <end position="104"/>
    </location>
</feature>
<dbReference type="PANTHER" id="PTHR36115">
    <property type="entry name" value="PROLINE-RICH ANTIGEN HOMOLOG-RELATED"/>
    <property type="match status" value="1"/>
</dbReference>
<organism evidence="8 9">
    <name type="scientific">Cytobacillus oceanisediminis 2691</name>
    <dbReference type="NCBI Taxonomy" id="1196031"/>
    <lineage>
        <taxon>Bacteria</taxon>
        <taxon>Bacillati</taxon>
        <taxon>Bacillota</taxon>
        <taxon>Bacilli</taxon>
        <taxon>Bacillales</taxon>
        <taxon>Bacillaceae</taxon>
        <taxon>Cytobacillus</taxon>
    </lineage>
</organism>
<keyword evidence="5 6" id="KW-0472">Membrane</keyword>
<feature type="transmembrane region" description="Helical" evidence="6">
    <location>
        <begin position="141"/>
        <end position="160"/>
    </location>
</feature>
<accession>A0A169FJX1</accession>
<dbReference type="STRING" id="1196031.A361_08630"/>
<dbReference type="InterPro" id="IPR010432">
    <property type="entry name" value="RDD"/>
</dbReference>
<keyword evidence="3 6" id="KW-0812">Transmembrane</keyword>
<evidence type="ECO:0000313" key="8">
    <source>
        <dbReference type="EMBL" id="AND39181.1"/>
    </source>
</evidence>
<evidence type="ECO:0000256" key="2">
    <source>
        <dbReference type="ARBA" id="ARBA00022475"/>
    </source>
</evidence>
<evidence type="ECO:0000256" key="6">
    <source>
        <dbReference type="SAM" id="Phobius"/>
    </source>
</evidence>
<proteinExistence type="predicted"/>
<keyword evidence="4 6" id="KW-1133">Transmembrane helix</keyword>
<gene>
    <name evidence="8" type="ORF">A361_08630</name>
</gene>
<dbReference type="eggNOG" id="COG1714">
    <property type="taxonomic scope" value="Bacteria"/>
</dbReference>
<sequence>METSLEKQPYESTKEYEEYGGFWLRFAAYLIDSIIVGIPLTILSIVIFMIFFGTSDAFNTMISDPSYMETEMTNEEAFAFMGSYFGALGVTFLVNLVVAVAYFAGLHASKWQGTVGKKLLGLKVTDLNGNRISFWRALGRYLAMAILSGIFLIGYIIAAFTEKKQALHDLIASTVVLKK</sequence>
<dbReference type="RefSeq" id="WP_019381654.1">
    <property type="nucleotide sequence ID" value="NZ_CP015506.1"/>
</dbReference>
<dbReference type="EMBL" id="CP015506">
    <property type="protein sequence ID" value="AND39181.1"/>
    <property type="molecule type" value="Genomic_DNA"/>
</dbReference>
<evidence type="ECO:0000256" key="1">
    <source>
        <dbReference type="ARBA" id="ARBA00004651"/>
    </source>
</evidence>
<evidence type="ECO:0000259" key="7">
    <source>
        <dbReference type="Pfam" id="PF06271"/>
    </source>
</evidence>
<dbReference type="Pfam" id="PF06271">
    <property type="entry name" value="RDD"/>
    <property type="match status" value="1"/>
</dbReference>
<dbReference type="PANTHER" id="PTHR36115:SF9">
    <property type="entry name" value="LMO1584 PROTEIN"/>
    <property type="match status" value="1"/>
</dbReference>
<feature type="transmembrane region" description="Helical" evidence="6">
    <location>
        <begin position="26"/>
        <end position="52"/>
    </location>
</feature>